<keyword evidence="2" id="KW-1185">Reference proteome</keyword>
<proteinExistence type="predicted"/>
<dbReference type="HOGENOM" id="CLU_3175662_0_0_1"/>
<dbReference type="GeneID" id="5491863"/>
<dbReference type="InParanoid" id="A7EET5"/>
<dbReference type="AlphaFoldDB" id="A7EET5"/>
<dbReference type="EMBL" id="CH476624">
    <property type="protein sequence ID" value="EDO01351.1"/>
    <property type="molecule type" value="Genomic_DNA"/>
</dbReference>
<name>A7EET5_SCLS1</name>
<gene>
    <name evidence="1" type="ORF">SS1G_03825</name>
</gene>
<evidence type="ECO:0000313" key="1">
    <source>
        <dbReference type="EMBL" id="EDO01351.1"/>
    </source>
</evidence>
<protein>
    <submittedName>
        <fullName evidence="1">Uncharacterized protein</fullName>
    </submittedName>
</protein>
<evidence type="ECO:0000313" key="2">
    <source>
        <dbReference type="Proteomes" id="UP000001312"/>
    </source>
</evidence>
<dbReference type="RefSeq" id="XP_001595736.1">
    <property type="nucleotide sequence ID" value="XM_001595686.1"/>
</dbReference>
<organism evidence="1 2">
    <name type="scientific">Sclerotinia sclerotiorum (strain ATCC 18683 / 1980 / Ss-1)</name>
    <name type="common">White mold</name>
    <name type="synonym">Whetzelinia sclerotiorum</name>
    <dbReference type="NCBI Taxonomy" id="665079"/>
    <lineage>
        <taxon>Eukaryota</taxon>
        <taxon>Fungi</taxon>
        <taxon>Dikarya</taxon>
        <taxon>Ascomycota</taxon>
        <taxon>Pezizomycotina</taxon>
        <taxon>Leotiomycetes</taxon>
        <taxon>Helotiales</taxon>
        <taxon>Sclerotiniaceae</taxon>
        <taxon>Sclerotinia</taxon>
    </lineage>
</organism>
<accession>A7EET5</accession>
<sequence>MIVEIDSRRESDLLGKLRIGSPSIRHPFLEKGVKFFSGAYVEESKEA</sequence>
<dbReference type="KEGG" id="ssl:SS1G_03825"/>
<reference evidence="2" key="1">
    <citation type="journal article" date="2011" name="PLoS Genet.">
        <title>Genomic analysis of the necrotrophic fungal pathogens Sclerotinia sclerotiorum and Botrytis cinerea.</title>
        <authorList>
            <person name="Amselem J."/>
            <person name="Cuomo C.A."/>
            <person name="van Kan J.A."/>
            <person name="Viaud M."/>
            <person name="Benito E.P."/>
            <person name="Couloux A."/>
            <person name="Coutinho P.M."/>
            <person name="de Vries R.P."/>
            <person name="Dyer P.S."/>
            <person name="Fillinger S."/>
            <person name="Fournier E."/>
            <person name="Gout L."/>
            <person name="Hahn M."/>
            <person name="Kohn L."/>
            <person name="Lapalu N."/>
            <person name="Plummer K.M."/>
            <person name="Pradier J.M."/>
            <person name="Quevillon E."/>
            <person name="Sharon A."/>
            <person name="Simon A."/>
            <person name="ten Have A."/>
            <person name="Tudzynski B."/>
            <person name="Tudzynski P."/>
            <person name="Wincker P."/>
            <person name="Andrew M."/>
            <person name="Anthouard V."/>
            <person name="Beever R.E."/>
            <person name="Beffa R."/>
            <person name="Benoit I."/>
            <person name="Bouzid O."/>
            <person name="Brault B."/>
            <person name="Chen Z."/>
            <person name="Choquer M."/>
            <person name="Collemare J."/>
            <person name="Cotton P."/>
            <person name="Danchin E.G."/>
            <person name="Da Silva C."/>
            <person name="Gautier A."/>
            <person name="Giraud C."/>
            <person name="Giraud T."/>
            <person name="Gonzalez C."/>
            <person name="Grossetete S."/>
            <person name="Guldener U."/>
            <person name="Henrissat B."/>
            <person name="Howlett B.J."/>
            <person name="Kodira C."/>
            <person name="Kretschmer M."/>
            <person name="Lappartient A."/>
            <person name="Leroch M."/>
            <person name="Levis C."/>
            <person name="Mauceli E."/>
            <person name="Neuveglise C."/>
            <person name="Oeser B."/>
            <person name="Pearson M."/>
            <person name="Poulain J."/>
            <person name="Poussereau N."/>
            <person name="Quesneville H."/>
            <person name="Rascle C."/>
            <person name="Schumacher J."/>
            <person name="Segurens B."/>
            <person name="Sexton A."/>
            <person name="Silva E."/>
            <person name="Sirven C."/>
            <person name="Soanes D.M."/>
            <person name="Talbot N.J."/>
            <person name="Templeton M."/>
            <person name="Yandava C."/>
            <person name="Yarden O."/>
            <person name="Zeng Q."/>
            <person name="Rollins J.A."/>
            <person name="Lebrun M.H."/>
            <person name="Dickman M."/>
        </authorList>
    </citation>
    <scope>NUCLEOTIDE SEQUENCE [LARGE SCALE GENOMIC DNA]</scope>
    <source>
        <strain evidence="2">ATCC 18683 / 1980 / Ss-1</strain>
    </source>
</reference>
<dbReference type="Proteomes" id="UP000001312">
    <property type="component" value="Unassembled WGS sequence"/>
</dbReference>